<evidence type="ECO:0000313" key="2">
    <source>
        <dbReference type="EMBL" id="MPM29590.1"/>
    </source>
</evidence>
<evidence type="ECO:0000256" key="1">
    <source>
        <dbReference type="SAM" id="Phobius"/>
    </source>
</evidence>
<gene>
    <name evidence="2" type="ORF">SDC9_76130</name>
</gene>
<keyword evidence="1" id="KW-0812">Transmembrane</keyword>
<protein>
    <submittedName>
        <fullName evidence="2">Uncharacterized protein</fullName>
    </submittedName>
</protein>
<name>A0A644YMD8_9ZZZZ</name>
<dbReference type="EMBL" id="VSSQ01005553">
    <property type="protein sequence ID" value="MPM29590.1"/>
    <property type="molecule type" value="Genomic_DNA"/>
</dbReference>
<accession>A0A644YMD8</accession>
<reference evidence="2" key="1">
    <citation type="submission" date="2019-08" db="EMBL/GenBank/DDBJ databases">
        <authorList>
            <person name="Kucharzyk K."/>
            <person name="Murdoch R.W."/>
            <person name="Higgins S."/>
            <person name="Loffler F."/>
        </authorList>
    </citation>
    <scope>NUCLEOTIDE SEQUENCE</scope>
</reference>
<dbReference type="AlphaFoldDB" id="A0A644YMD8"/>
<keyword evidence="1" id="KW-1133">Transmembrane helix</keyword>
<keyword evidence="1" id="KW-0472">Membrane</keyword>
<sequence>MTAAVEQQVAAGRIPAAAAPTIIQQQVAAARPAAEQKALEAAARQAGVSVIDGRLAVDYTDPAQRTTVVDKVVPTMIDRIDNAQQAATSSSATSDTSFLKGADPRLTRPFMAGFNASAVTIYWVGLGVALLAFVLTWFFRTPPLRTRSALQEQADRAGAQATAAPAAQQA</sequence>
<feature type="transmembrane region" description="Helical" evidence="1">
    <location>
        <begin position="120"/>
        <end position="139"/>
    </location>
</feature>
<comment type="caution">
    <text evidence="2">The sequence shown here is derived from an EMBL/GenBank/DDBJ whole genome shotgun (WGS) entry which is preliminary data.</text>
</comment>
<proteinExistence type="predicted"/>
<organism evidence="2">
    <name type="scientific">bioreactor metagenome</name>
    <dbReference type="NCBI Taxonomy" id="1076179"/>
    <lineage>
        <taxon>unclassified sequences</taxon>
        <taxon>metagenomes</taxon>
        <taxon>ecological metagenomes</taxon>
    </lineage>
</organism>